<organism evidence="1 2">
    <name type="scientific">Ensete ventricosum</name>
    <name type="common">Abyssinian banana</name>
    <name type="synonym">Musa ensete</name>
    <dbReference type="NCBI Taxonomy" id="4639"/>
    <lineage>
        <taxon>Eukaryota</taxon>
        <taxon>Viridiplantae</taxon>
        <taxon>Streptophyta</taxon>
        <taxon>Embryophyta</taxon>
        <taxon>Tracheophyta</taxon>
        <taxon>Spermatophyta</taxon>
        <taxon>Magnoliopsida</taxon>
        <taxon>Liliopsida</taxon>
        <taxon>Zingiberales</taxon>
        <taxon>Musaceae</taxon>
        <taxon>Ensete</taxon>
    </lineage>
</organism>
<accession>A0A444FBX6</accession>
<evidence type="ECO:0000313" key="1">
    <source>
        <dbReference type="EMBL" id="RRT51645.1"/>
    </source>
</evidence>
<sequence>MAFLQEKFLTPEFIKQFQNYICSAPMLILDANLHPKSIEFACQNIPKQGLLYRSSRYDRVVRISTTNDRNANRLSPHWHAPAYHVFFTVAAAAGIPVWFEPVSVKKSTRIATVVNYVSSRI</sequence>
<reference evidence="1 2" key="1">
    <citation type="journal article" date="2014" name="Agronomy (Basel)">
        <title>A Draft Genome Sequence for Ensete ventricosum, the Drought-Tolerant Tree Against Hunger.</title>
        <authorList>
            <person name="Harrison J."/>
            <person name="Moore K.A."/>
            <person name="Paszkiewicz K."/>
            <person name="Jones T."/>
            <person name="Grant M."/>
            <person name="Ambacheew D."/>
            <person name="Muzemil S."/>
            <person name="Studholme D.J."/>
        </authorList>
    </citation>
    <scope>NUCLEOTIDE SEQUENCE [LARGE SCALE GENOMIC DNA]</scope>
</reference>
<name>A0A444FBX6_ENSVE</name>
<proteinExistence type="predicted"/>
<protein>
    <submittedName>
        <fullName evidence="1">Uncharacterized protein</fullName>
    </submittedName>
</protein>
<dbReference type="EMBL" id="AMZH03012117">
    <property type="protein sequence ID" value="RRT51645.1"/>
    <property type="molecule type" value="Genomic_DNA"/>
</dbReference>
<dbReference type="Proteomes" id="UP000287651">
    <property type="component" value="Unassembled WGS sequence"/>
</dbReference>
<dbReference type="AlphaFoldDB" id="A0A444FBX6"/>
<comment type="caution">
    <text evidence="1">The sequence shown here is derived from an EMBL/GenBank/DDBJ whole genome shotgun (WGS) entry which is preliminary data.</text>
</comment>
<gene>
    <name evidence="1" type="ORF">B296_00050990</name>
</gene>
<evidence type="ECO:0000313" key="2">
    <source>
        <dbReference type="Proteomes" id="UP000287651"/>
    </source>
</evidence>